<keyword evidence="3" id="KW-0862">Zinc</keyword>
<dbReference type="PANTHER" id="PTHR45931:SF23">
    <property type="entry name" value="OS12G0134500 PROTEIN"/>
    <property type="match status" value="1"/>
</dbReference>
<keyword evidence="2 4" id="KW-0863">Zinc-finger</keyword>
<evidence type="ECO:0000256" key="4">
    <source>
        <dbReference type="PROSITE-ProRule" id="PRU00175"/>
    </source>
</evidence>
<feature type="domain" description="RING-type" evidence="6">
    <location>
        <begin position="125"/>
        <end position="168"/>
    </location>
</feature>
<dbReference type="Gene3D" id="3.30.40.10">
    <property type="entry name" value="Zinc/RING finger domain, C3HC4 (zinc finger)"/>
    <property type="match status" value="1"/>
</dbReference>
<evidence type="ECO:0000256" key="3">
    <source>
        <dbReference type="ARBA" id="ARBA00022833"/>
    </source>
</evidence>
<dbReference type="GO" id="GO:0006511">
    <property type="term" value="P:ubiquitin-dependent protein catabolic process"/>
    <property type="evidence" value="ECO:0007669"/>
    <property type="project" value="TreeGrafter"/>
</dbReference>
<dbReference type="GO" id="GO:0061630">
    <property type="term" value="F:ubiquitin protein ligase activity"/>
    <property type="evidence" value="ECO:0007669"/>
    <property type="project" value="TreeGrafter"/>
</dbReference>
<reference evidence="7" key="1">
    <citation type="submission" date="2023-07" db="EMBL/GenBank/DDBJ databases">
        <title>A chromosome-level genome assembly of Lolium multiflorum.</title>
        <authorList>
            <person name="Chen Y."/>
            <person name="Copetti D."/>
            <person name="Kolliker R."/>
            <person name="Studer B."/>
        </authorList>
    </citation>
    <scope>NUCLEOTIDE SEQUENCE</scope>
    <source>
        <strain evidence="7">02402/16</strain>
        <tissue evidence="7">Leaf</tissue>
    </source>
</reference>
<dbReference type="SUPFAM" id="SSF57850">
    <property type="entry name" value="RING/U-box"/>
    <property type="match status" value="1"/>
</dbReference>
<dbReference type="InterPro" id="IPR051834">
    <property type="entry name" value="RING_finger_E3_ligase"/>
</dbReference>
<dbReference type="Proteomes" id="UP001231189">
    <property type="component" value="Unassembled WGS sequence"/>
</dbReference>
<name>A0AAD8W076_LOLMU</name>
<dbReference type="EMBL" id="JAUUTY010000005">
    <property type="protein sequence ID" value="KAK1628819.1"/>
    <property type="molecule type" value="Genomic_DNA"/>
</dbReference>
<evidence type="ECO:0000313" key="8">
    <source>
        <dbReference type="Proteomes" id="UP001231189"/>
    </source>
</evidence>
<proteinExistence type="predicted"/>
<dbReference type="PROSITE" id="PS50089">
    <property type="entry name" value="ZF_RING_2"/>
    <property type="match status" value="1"/>
</dbReference>
<dbReference type="GO" id="GO:0005634">
    <property type="term" value="C:nucleus"/>
    <property type="evidence" value="ECO:0007669"/>
    <property type="project" value="TreeGrafter"/>
</dbReference>
<dbReference type="AlphaFoldDB" id="A0AAD8W076"/>
<dbReference type="GO" id="GO:0008270">
    <property type="term" value="F:zinc ion binding"/>
    <property type="evidence" value="ECO:0007669"/>
    <property type="project" value="UniProtKB-KW"/>
</dbReference>
<gene>
    <name evidence="7" type="ORF">QYE76_003134</name>
</gene>
<dbReference type="SMART" id="SM00184">
    <property type="entry name" value="RING"/>
    <property type="match status" value="1"/>
</dbReference>
<evidence type="ECO:0000259" key="6">
    <source>
        <dbReference type="PROSITE" id="PS50089"/>
    </source>
</evidence>
<feature type="region of interest" description="Disordered" evidence="5">
    <location>
        <begin position="1"/>
        <end position="36"/>
    </location>
</feature>
<sequence length="180" mass="19716">MAGEDNERGSSTVAFPLPHTGLDFVPIDPPYQETSSREEAEEEALLLYALRHAAGLDMEIVPRDDDDEERYVLPIPHLSLAGGNPFPSRAARVASPAVAVKKLMLETKTYGGPEGGTTADGSTGCVICIQDYEVGEEISVVPCSGRHQFHRRCIDVWFARKRLCPLCRHALTAELQRGLN</sequence>
<organism evidence="7 8">
    <name type="scientific">Lolium multiflorum</name>
    <name type="common">Italian ryegrass</name>
    <name type="synonym">Lolium perenne subsp. multiflorum</name>
    <dbReference type="NCBI Taxonomy" id="4521"/>
    <lineage>
        <taxon>Eukaryota</taxon>
        <taxon>Viridiplantae</taxon>
        <taxon>Streptophyta</taxon>
        <taxon>Embryophyta</taxon>
        <taxon>Tracheophyta</taxon>
        <taxon>Spermatophyta</taxon>
        <taxon>Magnoliopsida</taxon>
        <taxon>Liliopsida</taxon>
        <taxon>Poales</taxon>
        <taxon>Poaceae</taxon>
        <taxon>BOP clade</taxon>
        <taxon>Pooideae</taxon>
        <taxon>Poodae</taxon>
        <taxon>Poeae</taxon>
        <taxon>Poeae Chloroplast Group 2 (Poeae type)</taxon>
        <taxon>Loliodinae</taxon>
        <taxon>Loliinae</taxon>
        <taxon>Lolium</taxon>
    </lineage>
</organism>
<dbReference type="InterPro" id="IPR001841">
    <property type="entry name" value="Znf_RING"/>
</dbReference>
<accession>A0AAD8W076</accession>
<evidence type="ECO:0000256" key="1">
    <source>
        <dbReference type="ARBA" id="ARBA00022723"/>
    </source>
</evidence>
<evidence type="ECO:0000256" key="2">
    <source>
        <dbReference type="ARBA" id="ARBA00022771"/>
    </source>
</evidence>
<protein>
    <recommendedName>
        <fullName evidence="6">RING-type domain-containing protein</fullName>
    </recommendedName>
</protein>
<comment type="caution">
    <text evidence="7">The sequence shown here is derived from an EMBL/GenBank/DDBJ whole genome shotgun (WGS) entry which is preliminary data.</text>
</comment>
<evidence type="ECO:0000313" key="7">
    <source>
        <dbReference type="EMBL" id="KAK1628819.1"/>
    </source>
</evidence>
<evidence type="ECO:0000256" key="5">
    <source>
        <dbReference type="SAM" id="MobiDB-lite"/>
    </source>
</evidence>
<keyword evidence="8" id="KW-1185">Reference proteome</keyword>
<keyword evidence="1" id="KW-0479">Metal-binding</keyword>
<dbReference type="Pfam" id="PF13639">
    <property type="entry name" value="zf-RING_2"/>
    <property type="match status" value="1"/>
</dbReference>
<dbReference type="InterPro" id="IPR013083">
    <property type="entry name" value="Znf_RING/FYVE/PHD"/>
</dbReference>
<dbReference type="PANTHER" id="PTHR45931">
    <property type="entry name" value="SI:CH211-59O9.10"/>
    <property type="match status" value="1"/>
</dbReference>